<evidence type="ECO:0000256" key="1">
    <source>
        <dbReference type="ARBA" id="ARBA00004141"/>
    </source>
</evidence>
<feature type="transmembrane region" description="Helical" evidence="6">
    <location>
        <begin position="285"/>
        <end position="302"/>
    </location>
</feature>
<dbReference type="PANTHER" id="PTHR32322:SF2">
    <property type="entry name" value="EAMA DOMAIN-CONTAINING PROTEIN"/>
    <property type="match status" value="1"/>
</dbReference>
<dbReference type="InterPro" id="IPR037185">
    <property type="entry name" value="EmrE-like"/>
</dbReference>
<evidence type="ECO:0000313" key="8">
    <source>
        <dbReference type="Proteomes" id="UP000635902"/>
    </source>
</evidence>
<protein>
    <submittedName>
        <fullName evidence="7">EamA family transporter</fullName>
    </submittedName>
</protein>
<comment type="caution">
    <text evidence="7">The sequence shown here is derived from an EMBL/GenBank/DDBJ whole genome shotgun (WGS) entry which is preliminary data.</text>
</comment>
<dbReference type="EMBL" id="JADKMY010000002">
    <property type="protein sequence ID" value="MBF4553794.1"/>
    <property type="molecule type" value="Genomic_DNA"/>
</dbReference>
<sequence length="309" mass="31378">MLASGASLYAGAALAVGLFEQFPPSLVAWMRMSAAALILVVLLRPRFTEFFSSAGRLAGLFGVVTLGMNMVFYEAIARLPMGTAVAIEFMGPIAVAALGSRTRRDWLALVLATAGVLTLSGAQWSASASGVLFAIGAAVLWAFYIVLGDKVSRETVAPEPVNGGVSLDSGDLTGGAGGAAVPAPQSTKRTGLAVGFAWAAVLSAPVVGLGLLLAERAGVASTHTTMDPVLILGLAIGLGTLSAVIPYSLDQVVLRMAGPAYFALLLALLPLVAAIFGAVMLGQMLSMIEVLGIAAVVAAVAIRRPGDEA</sequence>
<comment type="subcellular location">
    <subcellularLocation>
        <location evidence="1">Membrane</location>
        <topology evidence="1">Multi-pass membrane protein</topology>
    </subcellularLocation>
</comment>
<feature type="transmembrane region" description="Helical" evidence="6">
    <location>
        <begin position="25"/>
        <end position="43"/>
    </location>
</feature>
<feature type="transmembrane region" description="Helical" evidence="6">
    <location>
        <begin position="55"/>
        <end position="73"/>
    </location>
</feature>
<feature type="transmembrane region" description="Helical" evidence="6">
    <location>
        <begin position="261"/>
        <end position="279"/>
    </location>
</feature>
<proteinExistence type="inferred from homology"/>
<comment type="similarity">
    <text evidence="2">Belongs to the EamA transporter family.</text>
</comment>
<dbReference type="InterPro" id="IPR050638">
    <property type="entry name" value="AA-Vitamin_Transporters"/>
</dbReference>
<feature type="transmembrane region" description="Helical" evidence="6">
    <location>
        <begin position="192"/>
        <end position="214"/>
    </location>
</feature>
<evidence type="ECO:0000256" key="5">
    <source>
        <dbReference type="ARBA" id="ARBA00023136"/>
    </source>
</evidence>
<dbReference type="RefSeq" id="WP_194556963.1">
    <property type="nucleotide sequence ID" value="NZ_JADKMY010000002.1"/>
</dbReference>
<name>A0ABR9ZLI1_9CORY</name>
<keyword evidence="3 6" id="KW-0812">Transmembrane</keyword>
<evidence type="ECO:0000313" key="7">
    <source>
        <dbReference type="EMBL" id="MBF4553794.1"/>
    </source>
</evidence>
<organism evidence="7 8">
    <name type="scientific">Corynebacterium suicordis DSM 45110</name>
    <dbReference type="NCBI Taxonomy" id="1121369"/>
    <lineage>
        <taxon>Bacteria</taxon>
        <taxon>Bacillati</taxon>
        <taxon>Actinomycetota</taxon>
        <taxon>Actinomycetes</taxon>
        <taxon>Mycobacteriales</taxon>
        <taxon>Corynebacteriaceae</taxon>
        <taxon>Corynebacterium</taxon>
    </lineage>
</organism>
<feature type="transmembrane region" description="Helical" evidence="6">
    <location>
        <begin position="106"/>
        <end position="124"/>
    </location>
</feature>
<keyword evidence="4 6" id="KW-1133">Transmembrane helix</keyword>
<accession>A0ABR9ZLI1</accession>
<keyword evidence="5 6" id="KW-0472">Membrane</keyword>
<reference evidence="7 8" key="1">
    <citation type="submission" date="2020-10" db="EMBL/GenBank/DDBJ databases">
        <title>Novel species in genus Corynebacterium.</title>
        <authorList>
            <person name="Zhang G."/>
        </authorList>
    </citation>
    <scope>NUCLEOTIDE SEQUENCE [LARGE SCALE GENOMIC DNA]</scope>
    <source>
        <strain evidence="7 8">DSM 45110</strain>
    </source>
</reference>
<evidence type="ECO:0000256" key="3">
    <source>
        <dbReference type="ARBA" id="ARBA00022692"/>
    </source>
</evidence>
<feature type="transmembrane region" description="Helical" evidence="6">
    <location>
        <begin position="79"/>
        <end position="99"/>
    </location>
</feature>
<evidence type="ECO:0000256" key="2">
    <source>
        <dbReference type="ARBA" id="ARBA00007362"/>
    </source>
</evidence>
<feature type="transmembrane region" description="Helical" evidence="6">
    <location>
        <begin position="229"/>
        <end position="249"/>
    </location>
</feature>
<feature type="transmembrane region" description="Helical" evidence="6">
    <location>
        <begin position="130"/>
        <end position="147"/>
    </location>
</feature>
<dbReference type="PANTHER" id="PTHR32322">
    <property type="entry name" value="INNER MEMBRANE TRANSPORTER"/>
    <property type="match status" value="1"/>
</dbReference>
<dbReference type="Proteomes" id="UP000635902">
    <property type="component" value="Unassembled WGS sequence"/>
</dbReference>
<gene>
    <name evidence="7" type="ORF">IRY30_06840</name>
</gene>
<dbReference type="SUPFAM" id="SSF103481">
    <property type="entry name" value="Multidrug resistance efflux transporter EmrE"/>
    <property type="match status" value="2"/>
</dbReference>
<evidence type="ECO:0000256" key="4">
    <source>
        <dbReference type="ARBA" id="ARBA00022989"/>
    </source>
</evidence>
<evidence type="ECO:0000256" key="6">
    <source>
        <dbReference type="SAM" id="Phobius"/>
    </source>
</evidence>
<keyword evidence="8" id="KW-1185">Reference proteome</keyword>